<comment type="similarity">
    <text evidence="1">Belongs to the LptD family.</text>
</comment>
<sequence precursor="true">MRPALTTLAAALGAAGALAQTAPDAAGTAPAAAAPGLAASGPAAAASAASAPAVAASGIELRTAPSLQAPPRGAAGRQLPIIVRARELSGRPDIDAVAEGDVEFRRGTTVIHADRLTYDRKDDLARATGNVRISQDGNLFQGPELQLHVERFEGFFQSPTYRFGATGAGGTAGRIDFLEQTRAVATDATYTSCPADGSGDPPWLLSAERIAIDTDKNEGVARNAVLRFYGVPILGAPVLSFPLNDERKSGWLPPNLGIDSRSGVQASIPYYWNIAPNRDATFTPSLSSKRGFGLDTEFRYLEPSHAGETALKLMPYDRLTGDSRYALRTRHESLFAGDTLLQLRVRRVSDDDYWKDFPDEIDSLTRRLLGSSLSLSKPFGDWSTYARVQRWQVLQTEDPTTRIESPYERRPQIGARYQHNWNGGFDVSFETEYNRFANPDDRYLVNRHTGERVHALGSIARPFGSQGWVVTPKLSFNAASYSLDSTPTGGRRSASRFIPTLSVDSSWTLEREATLFGRTLTQTLEPRLLYVNTPYRRQDDLPNFDAYPKDFNVESIFTENVFSGVDRVSDEHQLTAGVTSRFLDPATGAETLRVGIAQRYLFRDQRITPDGEPLTRRFSNLLLFGSGAITSRWNVDALVTYDPENGRIERSVAGVRYSPGPYRTIGATYRLTRGLLEQVELGWQWPVYGADRRQPNGTLAGAAGSCQGALYSVGRVNYSTRDSRIIDSLVGLEYDAGCWIGRVVAERRSTGRSEANTRLMMQLELVGLSRIGSNPLGTLKDNIPGYRMLRDEKRTPSPFTPYD</sequence>
<keyword evidence="5" id="KW-1185">Reference proteome</keyword>
<dbReference type="InterPro" id="IPR007543">
    <property type="entry name" value="LptD_C"/>
</dbReference>
<keyword evidence="1" id="KW-0472">Membrane</keyword>
<comment type="subunit">
    <text evidence="1">Component of the lipopolysaccharide transport and assembly complex. Interacts with LptE and LptA.</text>
</comment>
<comment type="caution">
    <text evidence="4">The sequence shown here is derived from an EMBL/GenBank/DDBJ whole genome shotgun (WGS) entry which is preliminary data.</text>
</comment>
<name>A0A7Y6NJU3_9BURK</name>
<accession>A0A7Y6NJU3</accession>
<comment type="function">
    <text evidence="1">Together with LptE, is involved in the assembly of lipopolysaccharide (LPS) at the surface of the outer membrane.</text>
</comment>
<dbReference type="Pfam" id="PF19838">
    <property type="entry name" value="LptD_2"/>
    <property type="match status" value="1"/>
</dbReference>
<evidence type="ECO:0000256" key="1">
    <source>
        <dbReference type="HAMAP-Rule" id="MF_01411"/>
    </source>
</evidence>
<comment type="subcellular location">
    <subcellularLocation>
        <location evidence="1">Cell outer membrane</location>
    </subcellularLocation>
</comment>
<evidence type="ECO:0000313" key="4">
    <source>
        <dbReference type="EMBL" id="NUZ04513.1"/>
    </source>
</evidence>
<dbReference type="RefSeq" id="WP_176065524.1">
    <property type="nucleotide sequence ID" value="NZ_JABWMJ010000001.1"/>
</dbReference>
<dbReference type="GO" id="GO:0043165">
    <property type="term" value="P:Gram-negative-bacterium-type cell outer membrane assembly"/>
    <property type="evidence" value="ECO:0007669"/>
    <property type="project" value="UniProtKB-UniRule"/>
</dbReference>
<dbReference type="InterPro" id="IPR045659">
    <property type="entry name" value="LptD_2"/>
</dbReference>
<dbReference type="PANTHER" id="PTHR30189:SF1">
    <property type="entry name" value="LPS-ASSEMBLY PROTEIN LPTD"/>
    <property type="match status" value="1"/>
</dbReference>
<organism evidence="4 5">
    <name type="scientific">Piscinibacter koreensis</name>
    <dbReference type="NCBI Taxonomy" id="2742824"/>
    <lineage>
        <taxon>Bacteria</taxon>
        <taxon>Pseudomonadati</taxon>
        <taxon>Pseudomonadota</taxon>
        <taxon>Betaproteobacteria</taxon>
        <taxon>Burkholderiales</taxon>
        <taxon>Sphaerotilaceae</taxon>
        <taxon>Piscinibacter</taxon>
    </lineage>
</organism>
<evidence type="ECO:0000313" key="5">
    <source>
        <dbReference type="Proteomes" id="UP000529637"/>
    </source>
</evidence>
<gene>
    <name evidence="1" type="primary">lptD</name>
    <name evidence="4" type="ORF">HQN59_01945</name>
</gene>
<dbReference type="Gene3D" id="2.60.450.10">
    <property type="entry name" value="Lipopolysaccharide (LPS) transport protein A like domain"/>
    <property type="match status" value="1"/>
</dbReference>
<proteinExistence type="inferred from homology"/>
<dbReference type="GO" id="GO:1990351">
    <property type="term" value="C:transporter complex"/>
    <property type="evidence" value="ECO:0007669"/>
    <property type="project" value="TreeGrafter"/>
</dbReference>
<feature type="signal peptide" evidence="1">
    <location>
        <begin position="1"/>
        <end position="19"/>
    </location>
</feature>
<dbReference type="HAMAP" id="MF_01411">
    <property type="entry name" value="LPS_assembly_LptD"/>
    <property type="match status" value="1"/>
</dbReference>
<dbReference type="InterPro" id="IPR020889">
    <property type="entry name" value="LipoPS_assembly_LptD"/>
</dbReference>
<dbReference type="GO" id="GO:0009279">
    <property type="term" value="C:cell outer membrane"/>
    <property type="evidence" value="ECO:0007669"/>
    <property type="project" value="UniProtKB-SubCell"/>
</dbReference>
<feature type="domain" description="LPS-assembly protein LptD central" evidence="3">
    <location>
        <begin position="220"/>
        <end position="302"/>
    </location>
</feature>
<feature type="chain" id="PRO_5031650839" description="LPS-assembly protein LptD" evidence="1">
    <location>
        <begin position="20"/>
        <end position="803"/>
    </location>
</feature>
<comment type="caution">
    <text evidence="1">Lacks conserved residue(s) required for the propagation of feature annotation.</text>
</comment>
<protein>
    <recommendedName>
        <fullName evidence="1">LPS-assembly protein LptD</fullName>
    </recommendedName>
</protein>
<evidence type="ECO:0000259" key="2">
    <source>
        <dbReference type="Pfam" id="PF04453"/>
    </source>
</evidence>
<evidence type="ECO:0000259" key="3">
    <source>
        <dbReference type="Pfam" id="PF19838"/>
    </source>
</evidence>
<reference evidence="4 5" key="1">
    <citation type="submission" date="2020-06" db="EMBL/GenBank/DDBJ databases">
        <title>Schlegella sp. ID0723 isolated from air conditioner.</title>
        <authorList>
            <person name="Kim D.Y."/>
            <person name="Kim D.-U."/>
        </authorList>
    </citation>
    <scope>NUCLEOTIDE SEQUENCE [LARGE SCALE GENOMIC DNA]</scope>
    <source>
        <strain evidence="4 5">ID0723</strain>
    </source>
</reference>
<feature type="domain" description="LptD C-terminal" evidence="2">
    <location>
        <begin position="323"/>
        <end position="678"/>
    </location>
</feature>
<keyword evidence="1" id="KW-0732">Signal</keyword>
<dbReference type="AlphaFoldDB" id="A0A7Y6NJU3"/>
<dbReference type="Proteomes" id="UP000529637">
    <property type="component" value="Unassembled WGS sequence"/>
</dbReference>
<keyword evidence="1" id="KW-0998">Cell outer membrane</keyword>
<dbReference type="EMBL" id="JABWMJ010000001">
    <property type="protein sequence ID" value="NUZ04513.1"/>
    <property type="molecule type" value="Genomic_DNA"/>
</dbReference>
<dbReference type="InterPro" id="IPR050218">
    <property type="entry name" value="LptD"/>
</dbReference>
<dbReference type="Pfam" id="PF04453">
    <property type="entry name" value="LptD"/>
    <property type="match status" value="1"/>
</dbReference>
<dbReference type="PANTHER" id="PTHR30189">
    <property type="entry name" value="LPS-ASSEMBLY PROTEIN"/>
    <property type="match status" value="1"/>
</dbReference>
<dbReference type="GO" id="GO:0015920">
    <property type="term" value="P:lipopolysaccharide transport"/>
    <property type="evidence" value="ECO:0007669"/>
    <property type="project" value="InterPro"/>
</dbReference>